<dbReference type="EMBL" id="JACIEJ010000004">
    <property type="protein sequence ID" value="MBB3985507.1"/>
    <property type="molecule type" value="Genomic_DNA"/>
</dbReference>
<evidence type="ECO:0000256" key="17">
    <source>
        <dbReference type="ARBA" id="ARBA00048623"/>
    </source>
</evidence>
<comment type="caution">
    <text evidence="19">Lacks conserved residue(s) required for the propagation of feature annotation.</text>
</comment>
<evidence type="ECO:0000256" key="18">
    <source>
        <dbReference type="ARBA" id="ARBA00049504"/>
    </source>
</evidence>
<dbReference type="GO" id="GO:0008818">
    <property type="term" value="F:cobalamin 5'-phosphate synthase activity"/>
    <property type="evidence" value="ECO:0007669"/>
    <property type="project" value="UniProtKB-UniRule"/>
</dbReference>
<comment type="cofactor">
    <cofactor evidence="1 19">
        <name>Mg(2+)</name>
        <dbReference type="ChEBI" id="CHEBI:18420"/>
    </cofactor>
</comment>
<feature type="transmembrane region" description="Helical" evidence="19">
    <location>
        <begin position="189"/>
        <end position="218"/>
    </location>
</feature>
<dbReference type="UniPathway" id="UPA00148">
    <property type="reaction ID" value="UER00238"/>
</dbReference>
<evidence type="ECO:0000313" key="20">
    <source>
        <dbReference type="EMBL" id="MBB3985507.1"/>
    </source>
</evidence>
<dbReference type="PANTHER" id="PTHR34148">
    <property type="entry name" value="ADENOSYLCOBINAMIDE-GDP RIBAZOLETRANSFERASE"/>
    <property type="match status" value="1"/>
</dbReference>
<feature type="transmembrane region" description="Helical" evidence="19">
    <location>
        <begin position="55"/>
        <end position="84"/>
    </location>
</feature>
<evidence type="ECO:0000256" key="12">
    <source>
        <dbReference type="ARBA" id="ARBA00022989"/>
    </source>
</evidence>
<evidence type="ECO:0000256" key="4">
    <source>
        <dbReference type="ARBA" id="ARBA00010561"/>
    </source>
</evidence>
<evidence type="ECO:0000256" key="2">
    <source>
        <dbReference type="ARBA" id="ARBA00004651"/>
    </source>
</evidence>
<keyword evidence="21" id="KW-1185">Reference proteome</keyword>
<gene>
    <name evidence="19" type="primary">cobS</name>
    <name evidence="20" type="ORF">GGQ68_001840</name>
</gene>
<keyword evidence="13 19" id="KW-0472">Membrane</keyword>
<keyword evidence="8 19" id="KW-0169">Cobalamin biosynthesis</keyword>
<dbReference type="HAMAP" id="MF_00719">
    <property type="entry name" value="CobS"/>
    <property type="match status" value="1"/>
</dbReference>
<keyword evidence="9 19" id="KW-0808">Transferase</keyword>
<dbReference type="GO" id="GO:0009236">
    <property type="term" value="P:cobalamin biosynthetic process"/>
    <property type="evidence" value="ECO:0007669"/>
    <property type="project" value="UniProtKB-UniRule"/>
</dbReference>
<comment type="pathway">
    <text evidence="3 19">Cofactor biosynthesis; adenosylcobalamin biosynthesis; adenosylcobalamin from cob(II)yrinate a,c-diamide: step 7/7.</text>
</comment>
<evidence type="ECO:0000256" key="13">
    <source>
        <dbReference type="ARBA" id="ARBA00023136"/>
    </source>
</evidence>
<evidence type="ECO:0000256" key="14">
    <source>
        <dbReference type="ARBA" id="ARBA00025228"/>
    </source>
</evidence>
<evidence type="ECO:0000256" key="11">
    <source>
        <dbReference type="ARBA" id="ARBA00022842"/>
    </source>
</evidence>
<evidence type="ECO:0000256" key="8">
    <source>
        <dbReference type="ARBA" id="ARBA00022573"/>
    </source>
</evidence>
<comment type="catalytic activity">
    <reaction evidence="17 19">
        <text>alpha-ribazole + adenosylcob(III)inamide-GDP = adenosylcob(III)alamin + GMP + H(+)</text>
        <dbReference type="Rhea" id="RHEA:16049"/>
        <dbReference type="ChEBI" id="CHEBI:10329"/>
        <dbReference type="ChEBI" id="CHEBI:15378"/>
        <dbReference type="ChEBI" id="CHEBI:18408"/>
        <dbReference type="ChEBI" id="CHEBI:58115"/>
        <dbReference type="ChEBI" id="CHEBI:60487"/>
        <dbReference type="EC" id="2.7.8.26"/>
    </reaction>
</comment>
<dbReference type="InterPro" id="IPR003805">
    <property type="entry name" value="CobS"/>
</dbReference>
<evidence type="ECO:0000256" key="10">
    <source>
        <dbReference type="ARBA" id="ARBA00022692"/>
    </source>
</evidence>
<keyword evidence="10 19" id="KW-0812">Transmembrane</keyword>
<dbReference type="AlphaFoldDB" id="A0A7W6DMJ7"/>
<evidence type="ECO:0000256" key="7">
    <source>
        <dbReference type="ARBA" id="ARBA00022475"/>
    </source>
</evidence>
<dbReference type="Pfam" id="PF02654">
    <property type="entry name" value="CobS"/>
    <property type="match status" value="1"/>
</dbReference>
<dbReference type="Proteomes" id="UP000541426">
    <property type="component" value="Unassembled WGS sequence"/>
</dbReference>
<dbReference type="RefSeq" id="WP_183965138.1">
    <property type="nucleotide sequence ID" value="NZ_BAABBZ010000018.1"/>
</dbReference>
<comment type="caution">
    <text evidence="20">The sequence shown here is derived from an EMBL/GenBank/DDBJ whole genome shotgun (WGS) entry which is preliminary data.</text>
</comment>
<comment type="function">
    <text evidence="14 19">Joins adenosylcobinamide-GDP and alpha-ribazole to generate adenosylcobalamin (Ado-cobalamin). Also synthesizes adenosylcobalamin 5'-phosphate from adenosylcobinamide-GDP and alpha-ribazole 5'-phosphate.</text>
</comment>
<protein>
    <recommendedName>
        <fullName evidence="6 19">Adenosylcobinamide-GDP ribazoletransferase</fullName>
        <ecNumber evidence="5 19">2.7.8.26</ecNumber>
    </recommendedName>
    <alternativeName>
        <fullName evidence="16 19">Cobalamin synthase</fullName>
    </alternativeName>
    <alternativeName>
        <fullName evidence="15 19">Cobalamin-5'-phosphate synthase</fullName>
    </alternativeName>
</protein>
<evidence type="ECO:0000256" key="16">
    <source>
        <dbReference type="ARBA" id="ARBA00032853"/>
    </source>
</evidence>
<reference evidence="20 21" key="1">
    <citation type="submission" date="2020-08" db="EMBL/GenBank/DDBJ databases">
        <title>Genomic Encyclopedia of Type Strains, Phase IV (KMG-IV): sequencing the most valuable type-strain genomes for metagenomic binning, comparative biology and taxonomic classification.</title>
        <authorList>
            <person name="Goeker M."/>
        </authorList>
    </citation>
    <scope>NUCLEOTIDE SEQUENCE [LARGE SCALE GENOMIC DNA]</scope>
    <source>
        <strain evidence="20 21">DSM 102235</strain>
    </source>
</reference>
<keyword evidence="11 19" id="KW-0460">Magnesium</keyword>
<accession>A0A7W6DMJ7</accession>
<dbReference type="EC" id="2.7.8.26" evidence="5 19"/>
<keyword evidence="7 19" id="KW-1003">Cell membrane</keyword>
<evidence type="ECO:0000256" key="1">
    <source>
        <dbReference type="ARBA" id="ARBA00001946"/>
    </source>
</evidence>
<comment type="subcellular location">
    <subcellularLocation>
        <location evidence="2 19">Cell membrane</location>
        <topology evidence="2 19">Multi-pass membrane protein</topology>
    </subcellularLocation>
</comment>
<evidence type="ECO:0000256" key="6">
    <source>
        <dbReference type="ARBA" id="ARBA00015850"/>
    </source>
</evidence>
<evidence type="ECO:0000256" key="3">
    <source>
        <dbReference type="ARBA" id="ARBA00004663"/>
    </source>
</evidence>
<dbReference type="GO" id="GO:0005886">
    <property type="term" value="C:plasma membrane"/>
    <property type="evidence" value="ECO:0007669"/>
    <property type="project" value="UniProtKB-SubCell"/>
</dbReference>
<evidence type="ECO:0000313" key="21">
    <source>
        <dbReference type="Proteomes" id="UP000541426"/>
    </source>
</evidence>
<dbReference type="GO" id="GO:0051073">
    <property type="term" value="F:adenosylcobinamide-GDP ribazoletransferase activity"/>
    <property type="evidence" value="ECO:0007669"/>
    <property type="project" value="UniProtKB-UniRule"/>
</dbReference>
<comment type="catalytic activity">
    <reaction evidence="18 19">
        <text>alpha-ribazole 5'-phosphate + adenosylcob(III)inamide-GDP = adenosylcob(III)alamin 5'-phosphate + GMP + H(+)</text>
        <dbReference type="Rhea" id="RHEA:23560"/>
        <dbReference type="ChEBI" id="CHEBI:15378"/>
        <dbReference type="ChEBI" id="CHEBI:57918"/>
        <dbReference type="ChEBI" id="CHEBI:58115"/>
        <dbReference type="ChEBI" id="CHEBI:60487"/>
        <dbReference type="ChEBI" id="CHEBI:60493"/>
        <dbReference type="EC" id="2.7.8.26"/>
    </reaction>
</comment>
<evidence type="ECO:0000256" key="19">
    <source>
        <dbReference type="HAMAP-Rule" id="MF_00719"/>
    </source>
</evidence>
<keyword evidence="12 19" id="KW-1133">Transmembrane helix</keyword>
<organism evidence="20 21">
    <name type="scientific">Sagittula marina</name>
    <dbReference type="NCBI Taxonomy" id="943940"/>
    <lineage>
        <taxon>Bacteria</taxon>
        <taxon>Pseudomonadati</taxon>
        <taxon>Pseudomonadota</taxon>
        <taxon>Alphaproteobacteria</taxon>
        <taxon>Rhodobacterales</taxon>
        <taxon>Roseobacteraceae</taxon>
        <taxon>Sagittula</taxon>
    </lineage>
</organism>
<evidence type="ECO:0000256" key="9">
    <source>
        <dbReference type="ARBA" id="ARBA00022679"/>
    </source>
</evidence>
<sequence length="259" mass="26751">MKRATTQRLSLQADLFRRALASTTGLPAARGLLPSDDLDIRSRQFWPVTQALCGLMAALVLWGAGLFLAQIVAAVLALIALILLGDGGNWQGLAATMDGLTSGRRTQDVLRRMRLPGLDACGGMTLALGLGLSAAIVATLPSSAAGGALIAGAALGGMARVHVKATTWKVGTEGMQARLFTITEDGYRVALLSTLLVLLGLWLTIGFGAAAMAFLGAVTSGQTLRWRLVARLGGFTREGLGAIQIAAQLGAYLGLALAV</sequence>
<dbReference type="PANTHER" id="PTHR34148:SF1">
    <property type="entry name" value="ADENOSYLCOBINAMIDE-GDP RIBAZOLETRANSFERASE"/>
    <property type="match status" value="1"/>
</dbReference>
<evidence type="ECO:0000256" key="15">
    <source>
        <dbReference type="ARBA" id="ARBA00032605"/>
    </source>
</evidence>
<name>A0A7W6DMJ7_9RHOB</name>
<evidence type="ECO:0000256" key="5">
    <source>
        <dbReference type="ARBA" id="ARBA00013200"/>
    </source>
</evidence>
<proteinExistence type="inferred from homology"/>
<comment type="similarity">
    <text evidence="4 19">Belongs to the CobS family.</text>
</comment>